<sequence>MHLFFAYLATANVNSRSARGGLPNIGTKRTEECIDHLHEDVQIAPFEAYHILCTSCNKWIASGPFCAGCATNGSAFTSTTTPALYRFGSSTTTRRPSPFLKSITYVPAKASAAAMASAMNVEAEDCKLAISPPSMSTGPSHYPLRPGSSIERDPWA</sequence>
<accession>A0A8H7D6I0</accession>
<dbReference type="OrthoDB" id="3270344at2759"/>
<proteinExistence type="predicted"/>
<evidence type="ECO:0000313" key="2">
    <source>
        <dbReference type="EMBL" id="KAF7360628.1"/>
    </source>
</evidence>
<name>A0A8H7D6I0_9AGAR</name>
<comment type="caution">
    <text evidence="2">The sequence shown here is derived from an EMBL/GenBank/DDBJ whole genome shotgun (WGS) entry which is preliminary data.</text>
</comment>
<evidence type="ECO:0000313" key="3">
    <source>
        <dbReference type="Proteomes" id="UP000620124"/>
    </source>
</evidence>
<gene>
    <name evidence="2" type="ORF">MVEN_00794500</name>
</gene>
<keyword evidence="3" id="KW-1185">Reference proteome</keyword>
<organism evidence="2 3">
    <name type="scientific">Mycena venus</name>
    <dbReference type="NCBI Taxonomy" id="2733690"/>
    <lineage>
        <taxon>Eukaryota</taxon>
        <taxon>Fungi</taxon>
        <taxon>Dikarya</taxon>
        <taxon>Basidiomycota</taxon>
        <taxon>Agaricomycotina</taxon>
        <taxon>Agaricomycetes</taxon>
        <taxon>Agaricomycetidae</taxon>
        <taxon>Agaricales</taxon>
        <taxon>Marasmiineae</taxon>
        <taxon>Mycenaceae</taxon>
        <taxon>Mycena</taxon>
    </lineage>
</organism>
<dbReference type="Proteomes" id="UP000620124">
    <property type="component" value="Unassembled WGS sequence"/>
</dbReference>
<feature type="region of interest" description="Disordered" evidence="1">
    <location>
        <begin position="132"/>
        <end position="156"/>
    </location>
</feature>
<protein>
    <submittedName>
        <fullName evidence="2">Uncharacterized protein</fullName>
    </submittedName>
</protein>
<dbReference type="EMBL" id="JACAZI010000005">
    <property type="protein sequence ID" value="KAF7360628.1"/>
    <property type="molecule type" value="Genomic_DNA"/>
</dbReference>
<reference evidence="2" key="1">
    <citation type="submission" date="2020-05" db="EMBL/GenBank/DDBJ databases">
        <title>Mycena genomes resolve the evolution of fungal bioluminescence.</title>
        <authorList>
            <person name="Tsai I.J."/>
        </authorList>
    </citation>
    <scope>NUCLEOTIDE SEQUENCE</scope>
    <source>
        <strain evidence="2">CCC161011</strain>
    </source>
</reference>
<dbReference type="AlphaFoldDB" id="A0A8H7D6I0"/>
<evidence type="ECO:0000256" key="1">
    <source>
        <dbReference type="SAM" id="MobiDB-lite"/>
    </source>
</evidence>